<dbReference type="Pfam" id="PF02578">
    <property type="entry name" value="Cu-oxidase_4"/>
    <property type="match status" value="1"/>
</dbReference>
<dbReference type="InterPro" id="IPR011324">
    <property type="entry name" value="Cytotoxic_necrot_fac-like_cat"/>
</dbReference>
<comment type="similarity">
    <text evidence="2 10">Belongs to the purine nucleoside phosphorylase YfiH/LACC1 family.</text>
</comment>
<protein>
    <recommendedName>
        <fullName evidence="10">Purine nucleoside phosphorylase</fullName>
    </recommendedName>
</protein>
<comment type="catalytic activity">
    <reaction evidence="8">
        <text>adenosine + phosphate = alpha-D-ribose 1-phosphate + adenine</text>
        <dbReference type="Rhea" id="RHEA:27642"/>
        <dbReference type="ChEBI" id="CHEBI:16335"/>
        <dbReference type="ChEBI" id="CHEBI:16708"/>
        <dbReference type="ChEBI" id="CHEBI:43474"/>
        <dbReference type="ChEBI" id="CHEBI:57720"/>
        <dbReference type="EC" id="2.4.2.1"/>
    </reaction>
    <physiologicalReaction direction="left-to-right" evidence="8">
        <dbReference type="Rhea" id="RHEA:27643"/>
    </physiologicalReaction>
</comment>
<comment type="catalytic activity">
    <reaction evidence="1">
        <text>inosine + phosphate = alpha-D-ribose 1-phosphate + hypoxanthine</text>
        <dbReference type="Rhea" id="RHEA:27646"/>
        <dbReference type="ChEBI" id="CHEBI:17368"/>
        <dbReference type="ChEBI" id="CHEBI:17596"/>
        <dbReference type="ChEBI" id="CHEBI:43474"/>
        <dbReference type="ChEBI" id="CHEBI:57720"/>
        <dbReference type="EC" id="2.4.2.1"/>
    </reaction>
    <physiologicalReaction direction="left-to-right" evidence="1">
        <dbReference type="Rhea" id="RHEA:27647"/>
    </physiologicalReaction>
</comment>
<dbReference type="EMBL" id="JBHRSD010000029">
    <property type="protein sequence ID" value="MFC3034060.1"/>
    <property type="molecule type" value="Genomic_DNA"/>
</dbReference>
<accession>A0ABV7CN59</accession>
<evidence type="ECO:0000256" key="2">
    <source>
        <dbReference type="ARBA" id="ARBA00007353"/>
    </source>
</evidence>
<evidence type="ECO:0000256" key="4">
    <source>
        <dbReference type="ARBA" id="ARBA00022723"/>
    </source>
</evidence>
<organism evidence="11 12">
    <name type="scientific">Pseudoalteromonas fenneropenaei</name>
    <dbReference type="NCBI Taxonomy" id="1737459"/>
    <lineage>
        <taxon>Bacteria</taxon>
        <taxon>Pseudomonadati</taxon>
        <taxon>Pseudomonadota</taxon>
        <taxon>Gammaproteobacteria</taxon>
        <taxon>Alteromonadales</taxon>
        <taxon>Pseudoalteromonadaceae</taxon>
        <taxon>Pseudoalteromonas</taxon>
    </lineage>
</organism>
<name>A0ABV7CN59_9GAMM</name>
<evidence type="ECO:0000256" key="6">
    <source>
        <dbReference type="ARBA" id="ARBA00022833"/>
    </source>
</evidence>
<evidence type="ECO:0000313" key="11">
    <source>
        <dbReference type="EMBL" id="MFC3034060.1"/>
    </source>
</evidence>
<gene>
    <name evidence="11" type="primary">pgeF</name>
    <name evidence="11" type="ORF">ACFOEE_16265</name>
</gene>
<dbReference type="Gene3D" id="3.60.140.10">
    <property type="entry name" value="CNF1/YfiH-like putative cysteine hydrolases"/>
    <property type="match status" value="1"/>
</dbReference>
<evidence type="ECO:0000256" key="5">
    <source>
        <dbReference type="ARBA" id="ARBA00022801"/>
    </source>
</evidence>
<evidence type="ECO:0000256" key="1">
    <source>
        <dbReference type="ARBA" id="ARBA00000553"/>
    </source>
</evidence>
<evidence type="ECO:0000256" key="7">
    <source>
        <dbReference type="ARBA" id="ARBA00047989"/>
    </source>
</evidence>
<comment type="catalytic activity">
    <reaction evidence="7">
        <text>adenosine + H2O + H(+) = inosine + NH4(+)</text>
        <dbReference type="Rhea" id="RHEA:24408"/>
        <dbReference type="ChEBI" id="CHEBI:15377"/>
        <dbReference type="ChEBI" id="CHEBI:15378"/>
        <dbReference type="ChEBI" id="CHEBI:16335"/>
        <dbReference type="ChEBI" id="CHEBI:17596"/>
        <dbReference type="ChEBI" id="CHEBI:28938"/>
        <dbReference type="EC" id="3.5.4.4"/>
    </reaction>
    <physiologicalReaction direction="left-to-right" evidence="7">
        <dbReference type="Rhea" id="RHEA:24409"/>
    </physiologicalReaction>
</comment>
<evidence type="ECO:0000256" key="3">
    <source>
        <dbReference type="ARBA" id="ARBA00022679"/>
    </source>
</evidence>
<keyword evidence="6" id="KW-0862">Zinc</keyword>
<sequence length="245" mass="26631">MLIAANWPIQAQVGALSSTRLLRGYSLPPYDSFNVAEHVGDEPQHVAANRHLLAQYLPNPPVWLEQVHGSDVIAVSSASQRQQVEQADALYTQLRGQPLAIMTADCLPILLCSADGAEVAAIHGGWRPLAGGIVAKTVAHFSAPSSQIYAWLGPAIGPDAFEVGAEVKAAFCALDPNMDGAFKKHPEQENKYFADIFLLAQLQLQTAGVSAIYSDELCTVSNPSQFYSYRREGRTGRMVTLIWRK</sequence>
<evidence type="ECO:0000256" key="10">
    <source>
        <dbReference type="RuleBase" id="RU361274"/>
    </source>
</evidence>
<keyword evidence="5" id="KW-0378">Hydrolase</keyword>
<reference evidence="12" key="1">
    <citation type="journal article" date="2019" name="Int. J. Syst. Evol. Microbiol.">
        <title>The Global Catalogue of Microorganisms (GCM) 10K type strain sequencing project: providing services to taxonomists for standard genome sequencing and annotation.</title>
        <authorList>
            <consortium name="The Broad Institute Genomics Platform"/>
            <consortium name="The Broad Institute Genome Sequencing Center for Infectious Disease"/>
            <person name="Wu L."/>
            <person name="Ma J."/>
        </authorList>
    </citation>
    <scope>NUCLEOTIDE SEQUENCE [LARGE SCALE GENOMIC DNA]</scope>
    <source>
        <strain evidence="12">KCTC 42730</strain>
    </source>
</reference>
<keyword evidence="12" id="KW-1185">Reference proteome</keyword>
<dbReference type="NCBIfam" id="TIGR00726">
    <property type="entry name" value="peptidoglycan editing factor PgeF"/>
    <property type="match status" value="1"/>
</dbReference>
<evidence type="ECO:0000313" key="12">
    <source>
        <dbReference type="Proteomes" id="UP001595453"/>
    </source>
</evidence>
<proteinExistence type="inferred from homology"/>
<keyword evidence="3" id="KW-0808">Transferase</keyword>
<dbReference type="CDD" id="cd16833">
    <property type="entry name" value="YfiH"/>
    <property type="match status" value="1"/>
</dbReference>
<comment type="caution">
    <text evidence="11">The sequence shown here is derived from an EMBL/GenBank/DDBJ whole genome shotgun (WGS) entry which is preliminary data.</text>
</comment>
<dbReference type="InterPro" id="IPR038371">
    <property type="entry name" value="Cu_polyphenol_OxRdtase_sf"/>
</dbReference>
<dbReference type="InterPro" id="IPR003730">
    <property type="entry name" value="Cu_polyphenol_OxRdtase"/>
</dbReference>
<dbReference type="PANTHER" id="PTHR30616">
    <property type="entry name" value="UNCHARACTERIZED PROTEIN YFIH"/>
    <property type="match status" value="1"/>
</dbReference>
<evidence type="ECO:0000256" key="9">
    <source>
        <dbReference type="ARBA" id="ARBA00049893"/>
    </source>
</evidence>
<comment type="catalytic activity">
    <reaction evidence="9">
        <text>S-methyl-5'-thioadenosine + phosphate = 5-(methylsulfanyl)-alpha-D-ribose 1-phosphate + adenine</text>
        <dbReference type="Rhea" id="RHEA:11852"/>
        <dbReference type="ChEBI" id="CHEBI:16708"/>
        <dbReference type="ChEBI" id="CHEBI:17509"/>
        <dbReference type="ChEBI" id="CHEBI:43474"/>
        <dbReference type="ChEBI" id="CHEBI:58533"/>
        <dbReference type="EC" id="2.4.2.28"/>
    </reaction>
    <physiologicalReaction direction="left-to-right" evidence="9">
        <dbReference type="Rhea" id="RHEA:11853"/>
    </physiologicalReaction>
</comment>
<dbReference type="RefSeq" id="WP_377126621.1">
    <property type="nucleotide sequence ID" value="NZ_JBHRSD010000029.1"/>
</dbReference>
<dbReference type="Proteomes" id="UP001595453">
    <property type="component" value="Unassembled WGS sequence"/>
</dbReference>
<dbReference type="PANTHER" id="PTHR30616:SF2">
    <property type="entry name" value="PURINE NUCLEOSIDE PHOSPHORYLASE LACC1"/>
    <property type="match status" value="1"/>
</dbReference>
<keyword evidence="4" id="KW-0479">Metal-binding</keyword>
<evidence type="ECO:0000256" key="8">
    <source>
        <dbReference type="ARBA" id="ARBA00048968"/>
    </source>
</evidence>
<dbReference type="SUPFAM" id="SSF64438">
    <property type="entry name" value="CNF1/YfiH-like putative cysteine hydrolases"/>
    <property type="match status" value="1"/>
</dbReference>